<keyword evidence="2" id="KW-1185">Reference proteome</keyword>
<proteinExistence type="predicted"/>
<dbReference type="KEGG" id="spat:A0O21_04380"/>
<gene>
    <name evidence="1" type="ORF">A0O21_04380</name>
</gene>
<name>A0A172Q7C0_9STRE</name>
<dbReference type="EMBL" id="CP014699">
    <property type="protein sequence ID" value="AND79317.1"/>
    <property type="molecule type" value="Genomic_DNA"/>
</dbReference>
<reference evidence="2" key="2">
    <citation type="submission" date="2016-03" db="EMBL/GenBank/DDBJ databases">
        <title>Streptococcus antelopensis sp. nov., isolated from the feces of the Tibetan antelope (Pantholops hodgsonii) in Hoh Xil National Nature Reserve, Qinghai, China.</title>
        <authorList>
            <person name="Bai X."/>
        </authorList>
    </citation>
    <scope>NUCLEOTIDE SEQUENCE [LARGE SCALE GENOMIC DNA]</scope>
    <source>
        <strain evidence="2">TA 26</strain>
    </source>
</reference>
<organism evidence="1 2">
    <name type="scientific">Streptococcus pantholopis</name>
    <dbReference type="NCBI Taxonomy" id="1811193"/>
    <lineage>
        <taxon>Bacteria</taxon>
        <taxon>Bacillati</taxon>
        <taxon>Bacillota</taxon>
        <taxon>Bacilli</taxon>
        <taxon>Lactobacillales</taxon>
        <taxon>Streptococcaceae</taxon>
        <taxon>Streptococcus</taxon>
    </lineage>
</organism>
<dbReference type="RefSeq" id="WP_067061887.1">
    <property type="nucleotide sequence ID" value="NZ_CP014699.1"/>
</dbReference>
<protein>
    <submittedName>
        <fullName evidence="1">Uncharacterized protein</fullName>
    </submittedName>
</protein>
<sequence>MGIKINALSLEELEAAHGGMLKSRQSASQTGYGYSVKSRKQMLENDYVYLRYQSLLAAAAIERTQSQASQSYDVVSLYEHIKETGKHFDGSPASALEIKIANSGVVPYISKGVHALQWGASIATAYAGYQSYYGKPIYGVDTDLFGQSKTIGSFRVLNGKVDGKIPVKVCSSDRFSHFNYSPK</sequence>
<dbReference type="Proteomes" id="UP000077317">
    <property type="component" value="Chromosome"/>
</dbReference>
<dbReference type="AlphaFoldDB" id="A0A172Q7C0"/>
<evidence type="ECO:0000313" key="2">
    <source>
        <dbReference type="Proteomes" id="UP000077317"/>
    </source>
</evidence>
<dbReference type="STRING" id="1811193.A0O21_04380"/>
<reference evidence="1 2" key="1">
    <citation type="journal article" date="2016" name="Int. J. Syst. Evol. Microbiol.">
        <title>Streptococcuspantholopis sp. nov., isolated from faeces of the Tibetan antelope (Pantholops hodgsonii).</title>
        <authorList>
            <person name="Bai X."/>
            <person name="Xiong Y."/>
            <person name="Lu S."/>
            <person name="Jin D."/>
            <person name="Lai X."/>
            <person name="Yang J."/>
            <person name="Niu L."/>
            <person name="Hu S."/>
            <person name="Meng X."/>
            <person name="Pu J."/>
            <person name="Ye C."/>
            <person name="Xu J."/>
        </authorList>
    </citation>
    <scope>NUCLEOTIDE SEQUENCE [LARGE SCALE GENOMIC DNA]</scope>
    <source>
        <strain evidence="1 2">TA 26</strain>
    </source>
</reference>
<evidence type="ECO:0000313" key="1">
    <source>
        <dbReference type="EMBL" id="AND79317.1"/>
    </source>
</evidence>
<accession>A0A172Q7C0</accession>